<dbReference type="GO" id="GO:0004674">
    <property type="term" value="F:protein serine/threonine kinase activity"/>
    <property type="evidence" value="ECO:0007669"/>
    <property type="project" value="UniProtKB-KW"/>
</dbReference>
<feature type="region of interest" description="Disordered" evidence="8">
    <location>
        <begin position="83"/>
        <end position="238"/>
    </location>
</feature>
<feature type="transmembrane region" description="Helical" evidence="9">
    <location>
        <begin position="13"/>
        <end position="31"/>
    </location>
</feature>
<dbReference type="PROSITE" id="PS50011">
    <property type="entry name" value="PROTEIN_KINASE_DOM"/>
    <property type="match status" value="1"/>
</dbReference>
<dbReference type="GO" id="GO:0005634">
    <property type="term" value="C:nucleus"/>
    <property type="evidence" value="ECO:0007669"/>
    <property type="project" value="TreeGrafter"/>
</dbReference>
<keyword evidence="9" id="KW-0812">Transmembrane</keyword>
<dbReference type="InterPro" id="IPR000719">
    <property type="entry name" value="Prot_kinase_dom"/>
</dbReference>
<dbReference type="SMART" id="SM00220">
    <property type="entry name" value="S_TKc"/>
    <property type="match status" value="1"/>
</dbReference>
<feature type="domain" description="Protein kinase" evidence="10">
    <location>
        <begin position="271"/>
        <end position="526"/>
    </location>
</feature>
<evidence type="ECO:0000313" key="12">
    <source>
        <dbReference type="RefSeq" id="XP_012695097.2"/>
    </source>
</evidence>
<evidence type="ECO:0000256" key="3">
    <source>
        <dbReference type="ARBA" id="ARBA00022679"/>
    </source>
</evidence>
<organism evidence="11 12">
    <name type="scientific">Clupea harengus</name>
    <name type="common">Atlantic herring</name>
    <dbReference type="NCBI Taxonomy" id="7950"/>
    <lineage>
        <taxon>Eukaryota</taxon>
        <taxon>Metazoa</taxon>
        <taxon>Chordata</taxon>
        <taxon>Craniata</taxon>
        <taxon>Vertebrata</taxon>
        <taxon>Euteleostomi</taxon>
        <taxon>Actinopterygii</taxon>
        <taxon>Neopterygii</taxon>
        <taxon>Teleostei</taxon>
        <taxon>Clupei</taxon>
        <taxon>Clupeiformes</taxon>
        <taxon>Clupeoidei</taxon>
        <taxon>Clupeidae</taxon>
        <taxon>Clupea</taxon>
    </lineage>
</organism>
<keyword evidence="4 7" id="KW-0547">Nucleotide-binding</keyword>
<dbReference type="CTD" id="449707"/>
<dbReference type="InterPro" id="IPR008271">
    <property type="entry name" value="Ser/Thr_kinase_AS"/>
</dbReference>
<comment type="similarity">
    <text evidence="1">Belongs to the protein kinase superfamily. CAMK Ser/Thr protein kinase family.</text>
</comment>
<feature type="compositionally biased region" description="Basic residues" evidence="8">
    <location>
        <begin position="60"/>
        <end position="69"/>
    </location>
</feature>
<dbReference type="OrthoDB" id="10260894at2759"/>
<keyword evidence="9" id="KW-0472">Membrane</keyword>
<dbReference type="GO" id="GO:0035556">
    <property type="term" value="P:intracellular signal transduction"/>
    <property type="evidence" value="ECO:0007669"/>
    <property type="project" value="TreeGrafter"/>
</dbReference>
<sequence length="556" mass="63664">MAIMENFFADRDVWIVGSVCLIASFVWRRLWNLISHKRKGETTTDVQFKPKKDDETCHLKSFKPQKKKKSPDDADTAQALLSEEVQKHNQENFQRFYDDGNDEKQIEEKEPEREEPEKQEEETEIEKVVQKREVAKNSEEEGEKDQVRESITIEEKEEIKDGHQPLPQTVPSESSPSCEGMLSSKLSCAEEKEKREEEEPAVEVEKGAKTEEERSEAAAGPLDVDAGSQEPLQDGEPSTEEYIIECSPPPSAPFEHRIVTTKTQQINAFYSITDEVLGGGRFGIVYKCVEKASGLTLAAKIIKARSAKEKDVVRNEIQVMNLLDHANLIQLHSAFESRYGITLLLEYVEGGELFDRIIDESFNLTELDTVLFIRQISEGLQYMHRMYILHLDLKPENILCVSRKTNKIKIIDFGLARRYKPREKLRVNFGTPEFLAPEVINYEFVSFPTDMWSLGVITYMLLSGLSPFLGDDDSETLNNILACQWSFEEAEFAQTSDEAKDFITLLLVKSKCWRMSASQSLKHPWLSDRGLHYRLYEKQKQLNPSKDTPPPPPPES</sequence>
<dbReference type="GO" id="GO:0043065">
    <property type="term" value="P:positive regulation of apoptotic process"/>
    <property type="evidence" value="ECO:0007669"/>
    <property type="project" value="TreeGrafter"/>
</dbReference>
<name>A0A6P3WCH7_CLUHA</name>
<dbReference type="Proteomes" id="UP000515152">
    <property type="component" value="Chromosome 10"/>
</dbReference>
<evidence type="ECO:0000313" key="11">
    <source>
        <dbReference type="Proteomes" id="UP000515152"/>
    </source>
</evidence>
<gene>
    <name evidence="12" type="primary">mylk4b</name>
</gene>
<feature type="compositionally biased region" description="Basic and acidic residues" evidence="8">
    <location>
        <begin position="84"/>
        <end position="116"/>
    </location>
</feature>
<dbReference type="PROSITE" id="PS00108">
    <property type="entry name" value="PROTEIN_KINASE_ST"/>
    <property type="match status" value="1"/>
</dbReference>
<protein>
    <submittedName>
        <fullName evidence="12">Myosin light chain kinase family member 4</fullName>
    </submittedName>
</protein>
<dbReference type="InterPro" id="IPR011009">
    <property type="entry name" value="Kinase-like_dom_sf"/>
</dbReference>
<dbReference type="FunFam" id="1.10.510.10:FF:000135">
    <property type="entry name" value="Putative myosin light chain kinase 3"/>
    <property type="match status" value="1"/>
</dbReference>
<accession>A0A6P3WCH7</accession>
<dbReference type="SUPFAM" id="SSF56112">
    <property type="entry name" value="Protein kinase-like (PK-like)"/>
    <property type="match status" value="1"/>
</dbReference>
<feature type="compositionally biased region" description="Basic and acidic residues" evidence="8">
    <location>
        <begin position="125"/>
        <end position="163"/>
    </location>
</feature>
<dbReference type="Gene3D" id="1.10.510.10">
    <property type="entry name" value="Transferase(Phosphotransferase) domain 1"/>
    <property type="match status" value="1"/>
</dbReference>
<keyword evidence="11" id="KW-1185">Reference proteome</keyword>
<dbReference type="PANTHER" id="PTHR24342">
    <property type="entry name" value="SERINE/THREONINE-PROTEIN KINASE 17"/>
    <property type="match status" value="1"/>
</dbReference>
<feature type="compositionally biased region" description="Basic and acidic residues" evidence="8">
    <location>
        <begin position="188"/>
        <end position="216"/>
    </location>
</feature>
<keyword evidence="2" id="KW-0723">Serine/threonine-protein kinase</keyword>
<evidence type="ECO:0000256" key="2">
    <source>
        <dbReference type="ARBA" id="ARBA00022527"/>
    </source>
</evidence>
<dbReference type="Pfam" id="PF00069">
    <property type="entry name" value="Pkinase"/>
    <property type="match status" value="1"/>
</dbReference>
<evidence type="ECO:0000256" key="1">
    <source>
        <dbReference type="ARBA" id="ARBA00006692"/>
    </source>
</evidence>
<dbReference type="PROSITE" id="PS00107">
    <property type="entry name" value="PROTEIN_KINASE_ATP"/>
    <property type="match status" value="1"/>
</dbReference>
<keyword evidence="6 7" id="KW-0067">ATP-binding</keyword>
<keyword evidence="5 12" id="KW-0418">Kinase</keyword>
<evidence type="ECO:0000256" key="5">
    <source>
        <dbReference type="ARBA" id="ARBA00022777"/>
    </source>
</evidence>
<dbReference type="PANTHER" id="PTHR24342:SF20">
    <property type="entry name" value="MYOSIN LIGHT CHAIN KINASE, SMOOTH MUSCLE"/>
    <property type="match status" value="1"/>
</dbReference>
<proteinExistence type="inferred from homology"/>
<keyword evidence="3" id="KW-0808">Transferase</keyword>
<dbReference type="KEGG" id="char:105910876"/>
<evidence type="ECO:0000256" key="4">
    <source>
        <dbReference type="ARBA" id="ARBA00022741"/>
    </source>
</evidence>
<evidence type="ECO:0000256" key="9">
    <source>
        <dbReference type="SAM" id="Phobius"/>
    </source>
</evidence>
<dbReference type="Gene3D" id="3.30.200.20">
    <property type="entry name" value="Phosphorylase Kinase, domain 1"/>
    <property type="match status" value="1"/>
</dbReference>
<feature type="region of interest" description="Disordered" evidence="8">
    <location>
        <begin position="57"/>
        <end position="76"/>
    </location>
</feature>
<feature type="compositionally biased region" description="Polar residues" evidence="8">
    <location>
        <begin position="166"/>
        <end position="177"/>
    </location>
</feature>
<dbReference type="InterPro" id="IPR017441">
    <property type="entry name" value="Protein_kinase_ATP_BS"/>
</dbReference>
<evidence type="ECO:0000256" key="7">
    <source>
        <dbReference type="PROSITE-ProRule" id="PRU10141"/>
    </source>
</evidence>
<dbReference type="RefSeq" id="XP_012695097.2">
    <property type="nucleotide sequence ID" value="XM_012839643.3"/>
</dbReference>
<keyword evidence="9" id="KW-1133">Transmembrane helix</keyword>
<dbReference type="GO" id="GO:0005524">
    <property type="term" value="F:ATP binding"/>
    <property type="evidence" value="ECO:0007669"/>
    <property type="project" value="UniProtKB-UniRule"/>
</dbReference>
<evidence type="ECO:0000256" key="8">
    <source>
        <dbReference type="SAM" id="MobiDB-lite"/>
    </source>
</evidence>
<reference evidence="12" key="1">
    <citation type="submission" date="2025-08" db="UniProtKB">
        <authorList>
            <consortium name="RefSeq"/>
        </authorList>
    </citation>
    <scope>IDENTIFICATION</scope>
</reference>
<evidence type="ECO:0000259" key="10">
    <source>
        <dbReference type="PROSITE" id="PS50011"/>
    </source>
</evidence>
<dbReference type="GeneID" id="105910876"/>
<evidence type="ECO:0000256" key="6">
    <source>
        <dbReference type="ARBA" id="ARBA00022840"/>
    </source>
</evidence>
<feature type="binding site" evidence="7">
    <location>
        <position position="300"/>
    </location>
    <ligand>
        <name>ATP</name>
        <dbReference type="ChEBI" id="CHEBI:30616"/>
    </ligand>
</feature>
<dbReference type="AlphaFoldDB" id="A0A6P3WCH7"/>